<protein>
    <submittedName>
        <fullName evidence="1">Uncharacterized protein</fullName>
    </submittedName>
</protein>
<evidence type="ECO:0000313" key="1">
    <source>
        <dbReference type="EMBL" id="GAA1761180.1"/>
    </source>
</evidence>
<comment type="caution">
    <text evidence="1">The sequence shown here is derived from an EMBL/GenBank/DDBJ whole genome shotgun (WGS) entry which is preliminary data.</text>
</comment>
<organism evidence="1 2">
    <name type="scientific">Nostocoides vanveenii</name>
    <dbReference type="NCBI Taxonomy" id="330835"/>
    <lineage>
        <taxon>Bacteria</taxon>
        <taxon>Bacillati</taxon>
        <taxon>Actinomycetota</taxon>
        <taxon>Actinomycetes</taxon>
        <taxon>Micrococcales</taxon>
        <taxon>Intrasporangiaceae</taxon>
        <taxon>Nostocoides</taxon>
    </lineage>
</organism>
<sequence length="50" mass="5322">MSCDTIMAYDGDRLGRGEQFDGGLDGTRAQFRDGKATEVAAELAKAAAKR</sequence>
<proteinExistence type="predicted"/>
<dbReference type="EMBL" id="BAAAPN010000047">
    <property type="protein sequence ID" value="GAA1761180.1"/>
    <property type="molecule type" value="Genomic_DNA"/>
</dbReference>
<accession>A0ABN2KNP3</accession>
<name>A0ABN2KNP3_9MICO</name>
<gene>
    <name evidence="1" type="ORF">GCM10009810_20870</name>
</gene>
<keyword evidence="2" id="KW-1185">Reference proteome</keyword>
<evidence type="ECO:0000313" key="2">
    <source>
        <dbReference type="Proteomes" id="UP001501475"/>
    </source>
</evidence>
<dbReference type="Proteomes" id="UP001501475">
    <property type="component" value="Unassembled WGS sequence"/>
</dbReference>
<reference evidence="1 2" key="1">
    <citation type="journal article" date="2019" name="Int. J. Syst. Evol. Microbiol.">
        <title>The Global Catalogue of Microorganisms (GCM) 10K type strain sequencing project: providing services to taxonomists for standard genome sequencing and annotation.</title>
        <authorList>
            <consortium name="The Broad Institute Genomics Platform"/>
            <consortium name="The Broad Institute Genome Sequencing Center for Infectious Disease"/>
            <person name="Wu L."/>
            <person name="Ma J."/>
        </authorList>
    </citation>
    <scope>NUCLEOTIDE SEQUENCE [LARGE SCALE GENOMIC DNA]</scope>
    <source>
        <strain evidence="1 2">JCM 15591</strain>
    </source>
</reference>